<dbReference type="AlphaFoldDB" id="A0A517Z867"/>
<dbReference type="Pfam" id="PF13519">
    <property type="entry name" value="VWA_2"/>
    <property type="match status" value="1"/>
</dbReference>
<dbReference type="PANTHER" id="PTHR37464">
    <property type="entry name" value="BLL2463 PROTEIN"/>
    <property type="match status" value="1"/>
</dbReference>
<evidence type="ECO:0000259" key="2">
    <source>
        <dbReference type="PROSITE" id="PS50234"/>
    </source>
</evidence>
<sequence length="768" mass="83728">MSFGWLNAAMLFGLAAVALPVIAHLLSKRKYDVVQWGAMQFLELGQRTRRRIRLEELLLLALRMAVVAIVAIAMARPWMKGGLFAQFTRGGQRDVVFVLDSSYSMGWQGKGETPHEAAIDWIHDYLETLSAGDTVALLDARSQVRPVIRTLTADFSQVRRSIDALPQPSGTSDLTDAIDRGLQILAEGTTATRELIVLTDGQSLPWRAEDEYRWARLDDMTVQAAIPPSLYVVNLAGHDAVERPNFALSTLDLSRELTVPDFPVRIRSAVRQSGGTVARRQVRLEINGQPLQDRTLEVNVPPDGEVPIEFEYRFPAVGSYVISLVLDEDDLPGDDRAEAAVTVEKGIPALLVDGDPQLDPVRRETFFVASALSAAGNESPWVRTAVVDSDQFSADDLRGIRVLLLANVPRLNDGQLEAIEEFVRGGGGIVIAPGDRVDADFYNSRLLEDGAQLLPAKLVSLEESAEAATDARVDEESLSVLWLQRFRGESAVDFSAARWDHWWKLDLPDAEGAVEAADLAGDDEAADGTSDEESVVAGRFTNGDPFLVTRKVGEGTVILLAGPLDTDWSTLPSKNDFVPFLHEMVFQLAAGARNRNVPAGTPLVLPLDGTGEAGSIQFVDPAGKEHAAKLAGTREQPLARFDGTELPGVYRAVSRTNPAGPAEFFVVTFDRRESDLTPLAADQQETLAEDDRLQFIETVDELVAATAVESPPTEIWKFLLLAVLLLLVGEVAMTRRLVQGGHEAIDIDEAEAEAALPATEQREPVRTS</sequence>
<evidence type="ECO:0000313" key="3">
    <source>
        <dbReference type="EMBL" id="QDU38655.1"/>
    </source>
</evidence>
<feature type="transmembrane region" description="Helical" evidence="1">
    <location>
        <begin position="57"/>
        <end position="79"/>
    </location>
</feature>
<dbReference type="Gene3D" id="3.40.50.880">
    <property type="match status" value="1"/>
</dbReference>
<dbReference type="InterPro" id="IPR029062">
    <property type="entry name" value="Class_I_gatase-like"/>
</dbReference>
<proteinExistence type="predicted"/>
<dbReference type="SMART" id="SM00327">
    <property type="entry name" value="VWA"/>
    <property type="match status" value="1"/>
</dbReference>
<dbReference type="SUPFAM" id="SSF52317">
    <property type="entry name" value="Class I glutamine amidotransferase-like"/>
    <property type="match status" value="1"/>
</dbReference>
<dbReference type="InterPro" id="IPR011933">
    <property type="entry name" value="Double_TM_dom"/>
</dbReference>
<dbReference type="EMBL" id="CP036275">
    <property type="protein sequence ID" value="QDU38655.1"/>
    <property type="molecule type" value="Genomic_DNA"/>
</dbReference>
<organism evidence="3 4">
    <name type="scientific">Maioricimonas rarisocia</name>
    <dbReference type="NCBI Taxonomy" id="2528026"/>
    <lineage>
        <taxon>Bacteria</taxon>
        <taxon>Pseudomonadati</taxon>
        <taxon>Planctomycetota</taxon>
        <taxon>Planctomycetia</taxon>
        <taxon>Planctomycetales</taxon>
        <taxon>Planctomycetaceae</taxon>
        <taxon>Maioricimonas</taxon>
    </lineage>
</organism>
<evidence type="ECO:0000256" key="1">
    <source>
        <dbReference type="SAM" id="Phobius"/>
    </source>
</evidence>
<dbReference type="NCBIfam" id="TIGR02226">
    <property type="entry name" value="two_anch"/>
    <property type="match status" value="1"/>
</dbReference>
<dbReference type="RefSeq" id="WP_145369915.1">
    <property type="nucleotide sequence ID" value="NZ_CP036275.1"/>
</dbReference>
<dbReference type="Pfam" id="PF07584">
    <property type="entry name" value="BatA"/>
    <property type="match status" value="1"/>
</dbReference>
<dbReference type="OrthoDB" id="247959at2"/>
<evidence type="ECO:0000313" key="4">
    <source>
        <dbReference type="Proteomes" id="UP000320496"/>
    </source>
</evidence>
<gene>
    <name evidence="3" type="ORF">Mal4_29850</name>
</gene>
<dbReference type="Proteomes" id="UP000320496">
    <property type="component" value="Chromosome"/>
</dbReference>
<keyword evidence="1" id="KW-0812">Transmembrane</keyword>
<dbReference type="Gene3D" id="3.40.50.410">
    <property type="entry name" value="von Willebrand factor, type A domain"/>
    <property type="match status" value="1"/>
</dbReference>
<dbReference type="CDD" id="cd03143">
    <property type="entry name" value="A4_beta-galactosidase_middle_domain"/>
    <property type="match status" value="1"/>
</dbReference>
<dbReference type="KEGG" id="mri:Mal4_29850"/>
<keyword evidence="4" id="KW-1185">Reference proteome</keyword>
<feature type="transmembrane region" description="Helical" evidence="1">
    <location>
        <begin position="6"/>
        <end position="26"/>
    </location>
</feature>
<keyword evidence="1" id="KW-0472">Membrane</keyword>
<dbReference type="SUPFAM" id="SSF53300">
    <property type="entry name" value="vWA-like"/>
    <property type="match status" value="1"/>
</dbReference>
<reference evidence="3 4" key="1">
    <citation type="submission" date="2019-02" db="EMBL/GenBank/DDBJ databases">
        <title>Deep-cultivation of Planctomycetes and their phenomic and genomic characterization uncovers novel biology.</title>
        <authorList>
            <person name="Wiegand S."/>
            <person name="Jogler M."/>
            <person name="Boedeker C."/>
            <person name="Pinto D."/>
            <person name="Vollmers J."/>
            <person name="Rivas-Marin E."/>
            <person name="Kohn T."/>
            <person name="Peeters S.H."/>
            <person name="Heuer A."/>
            <person name="Rast P."/>
            <person name="Oberbeckmann S."/>
            <person name="Bunk B."/>
            <person name="Jeske O."/>
            <person name="Meyerdierks A."/>
            <person name="Storesund J.E."/>
            <person name="Kallscheuer N."/>
            <person name="Luecker S."/>
            <person name="Lage O.M."/>
            <person name="Pohl T."/>
            <person name="Merkel B.J."/>
            <person name="Hornburger P."/>
            <person name="Mueller R.-W."/>
            <person name="Bruemmer F."/>
            <person name="Labrenz M."/>
            <person name="Spormann A.M."/>
            <person name="Op den Camp H."/>
            <person name="Overmann J."/>
            <person name="Amann R."/>
            <person name="Jetten M.S.M."/>
            <person name="Mascher T."/>
            <person name="Medema M.H."/>
            <person name="Devos D.P."/>
            <person name="Kaster A.-K."/>
            <person name="Ovreas L."/>
            <person name="Rohde M."/>
            <person name="Galperin M.Y."/>
            <person name="Jogler C."/>
        </authorList>
    </citation>
    <scope>NUCLEOTIDE SEQUENCE [LARGE SCALE GENOMIC DNA]</scope>
    <source>
        <strain evidence="3 4">Mal4</strain>
    </source>
</reference>
<keyword evidence="1" id="KW-1133">Transmembrane helix</keyword>
<dbReference type="PANTHER" id="PTHR37464:SF1">
    <property type="entry name" value="BLL2463 PROTEIN"/>
    <property type="match status" value="1"/>
</dbReference>
<dbReference type="CDD" id="cd00198">
    <property type="entry name" value="vWFA"/>
    <property type="match status" value="1"/>
</dbReference>
<dbReference type="InterPro" id="IPR036465">
    <property type="entry name" value="vWFA_dom_sf"/>
</dbReference>
<dbReference type="InterPro" id="IPR002035">
    <property type="entry name" value="VWF_A"/>
</dbReference>
<feature type="domain" description="VWFA" evidence="2">
    <location>
        <begin position="94"/>
        <end position="203"/>
    </location>
</feature>
<name>A0A517Z867_9PLAN</name>
<dbReference type="PROSITE" id="PS50234">
    <property type="entry name" value="VWFA"/>
    <property type="match status" value="1"/>
</dbReference>
<dbReference type="InterPro" id="IPR024163">
    <property type="entry name" value="Aerotolerance_reg_N"/>
</dbReference>
<accession>A0A517Z867</accession>
<protein>
    <recommendedName>
        <fullName evidence="2">VWFA domain-containing protein</fullName>
    </recommendedName>
</protein>